<organism evidence="2 3">
    <name type="scientific">Secundilactobacillus kimchicus JCM 15530</name>
    <dbReference type="NCBI Taxonomy" id="1302272"/>
    <lineage>
        <taxon>Bacteria</taxon>
        <taxon>Bacillati</taxon>
        <taxon>Bacillota</taxon>
        <taxon>Bacilli</taxon>
        <taxon>Lactobacillales</taxon>
        <taxon>Lactobacillaceae</taxon>
        <taxon>Secundilactobacillus</taxon>
    </lineage>
</organism>
<protein>
    <recommendedName>
        <fullName evidence="4">Transcriptional regulator</fullName>
    </recommendedName>
</protein>
<sequence length="190" mass="22002">MDKKSLQDLIEAERTGRNPGATVVLEDETHLKINDHPYELVMDHKAAFNKAELSDRFNSYYSKFDYLVGDWGFEQLRLRGFYANDRNVLTESKIEALEDFLAEKANLGCAYFVLHNLDVRQQPQKKSRKPADGNSRRRRSRNRRSTNKSTAHVREKAEPVASKPGKQDAGTVKTVGHNRRRHFTIREKKD</sequence>
<dbReference type="Pfam" id="PF06265">
    <property type="entry name" value="YutD-like"/>
    <property type="match status" value="1"/>
</dbReference>
<comment type="caution">
    <text evidence="2">The sequence shown here is derived from an EMBL/GenBank/DDBJ whole genome shotgun (WGS) entry which is preliminary data.</text>
</comment>
<keyword evidence="3" id="KW-1185">Reference proteome</keyword>
<dbReference type="EMBL" id="AZCX01000011">
    <property type="protein sequence ID" value="KRK47210.1"/>
    <property type="molecule type" value="Genomic_DNA"/>
</dbReference>
<dbReference type="Gene3D" id="3.50.4.20">
    <property type="match status" value="1"/>
</dbReference>
<name>A0A0R1HV70_9LACO</name>
<dbReference type="STRING" id="1302272.FC96_GL000670"/>
<evidence type="ECO:0000256" key="1">
    <source>
        <dbReference type="SAM" id="MobiDB-lite"/>
    </source>
</evidence>
<dbReference type="PATRIC" id="fig|1302272.5.peg.669"/>
<gene>
    <name evidence="2" type="ORF">FC96_GL000670</name>
</gene>
<evidence type="ECO:0000313" key="3">
    <source>
        <dbReference type="Proteomes" id="UP000050911"/>
    </source>
</evidence>
<proteinExistence type="predicted"/>
<feature type="compositionally biased region" description="Basic residues" evidence="1">
    <location>
        <begin position="136"/>
        <end position="146"/>
    </location>
</feature>
<dbReference type="InterPro" id="IPR009370">
    <property type="entry name" value="YutD-like"/>
</dbReference>
<dbReference type="AlphaFoldDB" id="A0A0R1HV70"/>
<reference evidence="2 3" key="1">
    <citation type="journal article" date="2015" name="Genome Announc.">
        <title>Expanding the biotechnology potential of lactobacilli through comparative genomics of 213 strains and associated genera.</title>
        <authorList>
            <person name="Sun Z."/>
            <person name="Harris H.M."/>
            <person name="McCann A."/>
            <person name="Guo C."/>
            <person name="Argimon S."/>
            <person name="Zhang W."/>
            <person name="Yang X."/>
            <person name="Jeffery I.B."/>
            <person name="Cooney J.C."/>
            <person name="Kagawa T.F."/>
            <person name="Liu W."/>
            <person name="Song Y."/>
            <person name="Salvetti E."/>
            <person name="Wrobel A."/>
            <person name="Rasinkangas P."/>
            <person name="Parkhill J."/>
            <person name="Rea M.C."/>
            <person name="O'Sullivan O."/>
            <person name="Ritari J."/>
            <person name="Douillard F.P."/>
            <person name="Paul Ross R."/>
            <person name="Yang R."/>
            <person name="Briner A.E."/>
            <person name="Felis G.E."/>
            <person name="de Vos W.M."/>
            <person name="Barrangou R."/>
            <person name="Klaenhammer T.R."/>
            <person name="Caufield P.W."/>
            <person name="Cui Y."/>
            <person name="Zhang H."/>
            <person name="O'Toole P.W."/>
        </authorList>
    </citation>
    <scope>NUCLEOTIDE SEQUENCE [LARGE SCALE GENOMIC DNA]</scope>
    <source>
        <strain evidence="2 3">JCM 15530</strain>
    </source>
</reference>
<evidence type="ECO:0008006" key="4">
    <source>
        <dbReference type="Google" id="ProtNLM"/>
    </source>
</evidence>
<dbReference type="InterPro" id="IPR038141">
    <property type="entry name" value="YutD-like_sf"/>
</dbReference>
<accession>A0A0R1HV70</accession>
<dbReference type="RefSeq" id="WP_056943046.1">
    <property type="nucleotide sequence ID" value="NZ_AZCX01000011.1"/>
</dbReference>
<feature type="region of interest" description="Disordered" evidence="1">
    <location>
        <begin position="121"/>
        <end position="190"/>
    </location>
</feature>
<evidence type="ECO:0000313" key="2">
    <source>
        <dbReference type="EMBL" id="KRK47210.1"/>
    </source>
</evidence>
<dbReference type="Proteomes" id="UP000050911">
    <property type="component" value="Unassembled WGS sequence"/>
</dbReference>